<evidence type="ECO:0000259" key="9">
    <source>
        <dbReference type="PROSITE" id="PS51382"/>
    </source>
</evidence>
<dbReference type="InterPro" id="IPR004331">
    <property type="entry name" value="SPX_dom"/>
</dbReference>
<evidence type="ECO:0000256" key="3">
    <source>
        <dbReference type="ARBA" id="ARBA00022692"/>
    </source>
</evidence>
<evidence type="ECO:0008006" key="12">
    <source>
        <dbReference type="Google" id="ProtNLM"/>
    </source>
</evidence>
<evidence type="ECO:0000259" key="8">
    <source>
        <dbReference type="PROSITE" id="PS51380"/>
    </source>
</evidence>
<dbReference type="AlphaFoldDB" id="A0AAQ3WST9"/>
<feature type="region of interest" description="Disordered" evidence="6">
    <location>
        <begin position="177"/>
        <end position="196"/>
    </location>
</feature>
<dbReference type="InterPro" id="IPR004342">
    <property type="entry name" value="EXS_C"/>
</dbReference>
<evidence type="ECO:0000256" key="7">
    <source>
        <dbReference type="SAM" id="Phobius"/>
    </source>
</evidence>
<dbReference type="EMBL" id="CP144749">
    <property type="protein sequence ID" value="WVZ73198.1"/>
    <property type="molecule type" value="Genomic_DNA"/>
</dbReference>
<keyword evidence="3 7" id="KW-0812">Transmembrane</keyword>
<evidence type="ECO:0000256" key="1">
    <source>
        <dbReference type="ARBA" id="ARBA00004141"/>
    </source>
</evidence>
<sequence>MVKFSREYEASIIPEWKAAFVDYKKLKKLVKRIKVARRDAAAASPLLAASSRQDGTTERSSGGAGAYGFSVLDPVRAIAARIAASPPPPASPSDESEAEEEESTAESDASGELVPSTDKHEREFLEKADDELGKVNEFYAGKEAELLARGAALMDQLRILGDVKRILADHAAASRRGRRLLGRSASAPSSVNINNDDGSASGRHLLALSSGLASPQSMSDGSVELQQARVAEGAAVAEEVMAALERNGVSFVGGGLAKAKKDGTGKQLMGRGALLQLPAAVRIDIPPTSPGRAALKVWEELVNVLRKDGADPAAAFVHRKKVQHAEKNIRDAFLALYRGLDLLKKFRLAWHDLYGERIQIREMLCVPGVRAAASHGLILSEGEEVAVQQLRQGLFTGTFVSLFIIYSILAHVAGIFSSTGNTAYMEIVYHVFSMFALISLHVFLYGCNLFMWKSTRINHNFIFDFSSSTALTHRDAFLMSASIMCTVVAALVINLFVRNAGPTYANALPGALLLLSTAVLFCPFNIFYRSTRYCFMRVIRNIIFSPFYKDVLAMQVLMADFFMADQLTSQIPLLRHMEFAACYFMAGTFRADAYQTCTRSSQYTHLAYVISFLPYYWRAMQCLRRYLEEGHDINQLANAGKYVSAMVAAAVRFKYAATPTPLWMWMVVISSSGATIYQLYWDFVMDWGFLNPHSKNLWLRDQLILKNKSVYYVSMVLHPVRLIFSTTTDLGNPKFSTTNAFAKQMLNLALRLAWAQSVMKLHLGRVESRLLDFSLASLEIIRRGHWNFYRLENEHINNAGKFRAVKTVPLPFRELETD</sequence>
<proteinExistence type="inferred from homology"/>
<evidence type="ECO:0000256" key="5">
    <source>
        <dbReference type="ARBA" id="ARBA00023136"/>
    </source>
</evidence>
<dbReference type="GO" id="GO:0016020">
    <property type="term" value="C:membrane"/>
    <property type="evidence" value="ECO:0007669"/>
    <property type="project" value="UniProtKB-SubCell"/>
</dbReference>
<feature type="transmembrane region" description="Helical" evidence="7">
    <location>
        <begin position="508"/>
        <end position="528"/>
    </location>
</feature>
<keyword evidence="11" id="KW-1185">Reference proteome</keyword>
<comment type="subcellular location">
    <subcellularLocation>
        <location evidence="1">Membrane</location>
        <topology evidence="1">Multi-pass membrane protein</topology>
    </subcellularLocation>
</comment>
<evidence type="ECO:0000256" key="2">
    <source>
        <dbReference type="ARBA" id="ARBA00009665"/>
    </source>
</evidence>
<dbReference type="PROSITE" id="PS51380">
    <property type="entry name" value="EXS"/>
    <property type="match status" value="1"/>
</dbReference>
<dbReference type="Pfam" id="PF03105">
    <property type="entry name" value="SPX"/>
    <property type="match status" value="1"/>
</dbReference>
<accession>A0AAQ3WST9</accession>
<reference evidence="10 11" key="1">
    <citation type="submission" date="2024-02" db="EMBL/GenBank/DDBJ databases">
        <title>High-quality chromosome-scale genome assembly of Pensacola bahiagrass (Paspalum notatum Flugge var. saurae).</title>
        <authorList>
            <person name="Vega J.M."/>
            <person name="Podio M."/>
            <person name="Orjuela J."/>
            <person name="Siena L.A."/>
            <person name="Pessino S.C."/>
            <person name="Combes M.C."/>
            <person name="Mariac C."/>
            <person name="Albertini E."/>
            <person name="Pupilli F."/>
            <person name="Ortiz J.P.A."/>
            <person name="Leblanc O."/>
        </authorList>
    </citation>
    <scope>NUCLEOTIDE SEQUENCE [LARGE SCALE GENOMIC DNA]</scope>
    <source>
        <strain evidence="10">R1</strain>
        <tissue evidence="10">Leaf</tissue>
    </source>
</reference>
<comment type="similarity">
    <text evidence="2">Belongs to the SYG1 (TC 2.A.94) family.</text>
</comment>
<feature type="domain" description="EXS" evidence="8">
    <location>
        <begin position="598"/>
        <end position="818"/>
    </location>
</feature>
<feature type="region of interest" description="Disordered" evidence="6">
    <location>
        <begin position="84"/>
        <end position="118"/>
    </location>
</feature>
<evidence type="ECO:0000313" key="10">
    <source>
        <dbReference type="EMBL" id="WVZ73198.1"/>
    </source>
</evidence>
<feature type="transmembrane region" description="Helical" evidence="7">
    <location>
        <begin position="662"/>
        <end position="681"/>
    </location>
</feature>
<dbReference type="PANTHER" id="PTHR48477:SF1">
    <property type="entry name" value="PHOSPHATE TRANSPORTER PHO1"/>
    <property type="match status" value="1"/>
</dbReference>
<feature type="region of interest" description="Disordered" evidence="6">
    <location>
        <begin position="44"/>
        <end position="63"/>
    </location>
</feature>
<evidence type="ECO:0000313" key="11">
    <source>
        <dbReference type="Proteomes" id="UP001341281"/>
    </source>
</evidence>
<evidence type="ECO:0000256" key="6">
    <source>
        <dbReference type="SAM" id="MobiDB-lite"/>
    </source>
</evidence>
<organism evidence="10 11">
    <name type="scientific">Paspalum notatum var. saurae</name>
    <dbReference type="NCBI Taxonomy" id="547442"/>
    <lineage>
        <taxon>Eukaryota</taxon>
        <taxon>Viridiplantae</taxon>
        <taxon>Streptophyta</taxon>
        <taxon>Embryophyta</taxon>
        <taxon>Tracheophyta</taxon>
        <taxon>Spermatophyta</taxon>
        <taxon>Magnoliopsida</taxon>
        <taxon>Liliopsida</taxon>
        <taxon>Poales</taxon>
        <taxon>Poaceae</taxon>
        <taxon>PACMAD clade</taxon>
        <taxon>Panicoideae</taxon>
        <taxon>Andropogonodae</taxon>
        <taxon>Paspaleae</taxon>
        <taxon>Paspalinae</taxon>
        <taxon>Paspalum</taxon>
    </lineage>
</organism>
<feature type="transmembrane region" description="Helical" evidence="7">
    <location>
        <begin position="476"/>
        <end position="496"/>
    </location>
</feature>
<name>A0AAQ3WST9_PASNO</name>
<feature type="transmembrane region" description="Helical" evidence="7">
    <location>
        <begin position="394"/>
        <end position="415"/>
    </location>
</feature>
<feature type="compositionally biased region" description="Acidic residues" evidence="6">
    <location>
        <begin position="94"/>
        <end position="105"/>
    </location>
</feature>
<feature type="domain" description="SPX" evidence="9">
    <location>
        <begin position="2"/>
        <end position="375"/>
    </location>
</feature>
<protein>
    <recommendedName>
        <fullName evidence="12">Phosphate transporter PHO1-2</fullName>
    </recommendedName>
</protein>
<dbReference type="Proteomes" id="UP001341281">
    <property type="component" value="Chromosome 05"/>
</dbReference>
<evidence type="ECO:0000256" key="4">
    <source>
        <dbReference type="ARBA" id="ARBA00022989"/>
    </source>
</evidence>
<keyword evidence="4 7" id="KW-1133">Transmembrane helix</keyword>
<dbReference type="InterPro" id="IPR052486">
    <property type="entry name" value="PHO1"/>
</dbReference>
<dbReference type="PROSITE" id="PS51382">
    <property type="entry name" value="SPX"/>
    <property type="match status" value="1"/>
</dbReference>
<gene>
    <name evidence="10" type="ORF">U9M48_021539</name>
</gene>
<feature type="transmembrane region" description="Helical" evidence="7">
    <location>
        <begin position="427"/>
        <end position="451"/>
    </location>
</feature>
<dbReference type="Pfam" id="PF03124">
    <property type="entry name" value="EXS"/>
    <property type="match status" value="2"/>
</dbReference>
<keyword evidence="5 7" id="KW-0472">Membrane</keyword>
<dbReference type="PANTHER" id="PTHR48477">
    <property type="entry name" value="PHOSPHATE TRANSPORTER PHO1"/>
    <property type="match status" value="1"/>
</dbReference>
<dbReference type="GO" id="GO:0016036">
    <property type="term" value="P:cellular response to phosphate starvation"/>
    <property type="evidence" value="ECO:0007669"/>
    <property type="project" value="InterPro"/>
</dbReference>